<dbReference type="InterPro" id="IPR011992">
    <property type="entry name" value="EF-hand-dom_pair"/>
</dbReference>
<organism evidence="4 5">
    <name type="scientific">Stichopus japonicus</name>
    <name type="common">Sea cucumber</name>
    <dbReference type="NCBI Taxonomy" id="307972"/>
    <lineage>
        <taxon>Eukaryota</taxon>
        <taxon>Metazoa</taxon>
        <taxon>Echinodermata</taxon>
        <taxon>Eleutherozoa</taxon>
        <taxon>Echinozoa</taxon>
        <taxon>Holothuroidea</taxon>
        <taxon>Aspidochirotacea</taxon>
        <taxon>Aspidochirotida</taxon>
        <taxon>Stichopodidae</taxon>
        <taxon>Apostichopus</taxon>
    </lineage>
</organism>
<keyword evidence="1" id="KW-0175">Coiled coil</keyword>
<feature type="compositionally biased region" description="Basic and acidic residues" evidence="2">
    <location>
        <begin position="273"/>
        <end position="283"/>
    </location>
</feature>
<dbReference type="InterPro" id="IPR057953">
    <property type="entry name" value="SAPC2_N"/>
</dbReference>
<dbReference type="Proteomes" id="UP000230750">
    <property type="component" value="Unassembled WGS sequence"/>
</dbReference>
<dbReference type="SUPFAM" id="SSF47473">
    <property type="entry name" value="EF-hand"/>
    <property type="match status" value="1"/>
</dbReference>
<evidence type="ECO:0000259" key="3">
    <source>
        <dbReference type="PROSITE" id="PS50222"/>
    </source>
</evidence>
<evidence type="ECO:0000313" key="4">
    <source>
        <dbReference type="EMBL" id="PIK62055.1"/>
    </source>
</evidence>
<dbReference type="AlphaFoldDB" id="A0A2G8LP86"/>
<evidence type="ECO:0000256" key="2">
    <source>
        <dbReference type="SAM" id="MobiDB-lite"/>
    </source>
</evidence>
<feature type="region of interest" description="Disordered" evidence="2">
    <location>
        <begin position="255"/>
        <end position="305"/>
    </location>
</feature>
<sequence>MSSVTEMFPTVSGDVELPKTFINSLRVLFDILDEDKDGFVPVSEIEKRWQGDGISGLPNGVLQSLRKVAPQNGSLDFDLFCSALKLTLKTNKERSRSKEHRQPNKAAVRPNNVHPMRSHQSAPHLRVSSTSGSYETGEEPLKPRVKSQHQRNSVGAPVKPNDINKDRLKPRVVSPHQRLSSVHGDPSKPRNLEDRLKPRGVSPHQRINSVGDPSKPSNEVIEHRLKARVKSPHQQINSVGDTIKHNKVMEDRVKPRVVSPQQRINSGSGPAGRPHETMEDRLKPRVKSPHQQGNSASASAGIDGTIVEDHIKPTLKSPIPLKMNPVAEVQSAPVRDKVSPRGPRTIERVSSPKATSNYAQLSYPPAYTYPHRRATNGDSHTSTGSSKSPTTDYEEQALKHSSNYATVRARPVVRSPNPTGITHVERSTPVSSSVMRASRPSSSSTVASPTEKQHQFKTTVVKSPPPYMAHVKPQIQKVVKAQLVYPQSNTNQNRSTSAPPPRERNSPPQKKTGRRKKEEPRRHTLSNGITTDFNALKRMKDLEQERDVLHQGLDLLDKCRSWYKEELLRIKEQQHQLISGKDMNRSSHQDKVVYRTTRIMEINRQMRALMNSTEAFPDHMNLAMPQRPAIPDEQSPLVNKLKDQNKKLTQEVSLKSDRITSLEKEKSALIRQLFEGRSRPRSREHSDNATLL</sequence>
<dbReference type="Pfam" id="PF25825">
    <property type="entry name" value="SAPC2_N"/>
    <property type="match status" value="1"/>
</dbReference>
<dbReference type="GO" id="GO:0005509">
    <property type="term" value="F:calcium ion binding"/>
    <property type="evidence" value="ECO:0007669"/>
    <property type="project" value="InterPro"/>
</dbReference>
<feature type="compositionally biased region" description="Low complexity" evidence="2">
    <location>
        <begin position="431"/>
        <end position="450"/>
    </location>
</feature>
<accession>A0A2G8LP86</accession>
<dbReference type="Gene3D" id="1.10.238.10">
    <property type="entry name" value="EF-hand"/>
    <property type="match status" value="1"/>
</dbReference>
<dbReference type="InterPro" id="IPR026828">
    <property type="entry name" value="SAPC2_1/2"/>
</dbReference>
<feature type="domain" description="EF-hand" evidence="3">
    <location>
        <begin position="20"/>
        <end position="55"/>
    </location>
</feature>
<feature type="compositionally biased region" description="Basic and acidic residues" evidence="2">
    <location>
        <begin position="185"/>
        <end position="197"/>
    </location>
</feature>
<feature type="region of interest" description="Disordered" evidence="2">
    <location>
        <begin position="91"/>
        <end position="217"/>
    </location>
</feature>
<keyword evidence="5" id="KW-1185">Reference proteome</keyword>
<dbReference type="PANTHER" id="PTHR14907">
    <property type="entry name" value="FI14130P"/>
    <property type="match status" value="1"/>
</dbReference>
<reference evidence="4 5" key="1">
    <citation type="journal article" date="2017" name="PLoS Biol.">
        <title>The sea cucumber genome provides insights into morphological evolution and visceral regeneration.</title>
        <authorList>
            <person name="Zhang X."/>
            <person name="Sun L."/>
            <person name="Yuan J."/>
            <person name="Sun Y."/>
            <person name="Gao Y."/>
            <person name="Zhang L."/>
            <person name="Li S."/>
            <person name="Dai H."/>
            <person name="Hamel J.F."/>
            <person name="Liu C."/>
            <person name="Yu Y."/>
            <person name="Liu S."/>
            <person name="Lin W."/>
            <person name="Guo K."/>
            <person name="Jin S."/>
            <person name="Xu P."/>
            <person name="Storey K.B."/>
            <person name="Huan P."/>
            <person name="Zhang T."/>
            <person name="Zhou Y."/>
            <person name="Zhang J."/>
            <person name="Lin C."/>
            <person name="Li X."/>
            <person name="Xing L."/>
            <person name="Huo D."/>
            <person name="Sun M."/>
            <person name="Wang L."/>
            <person name="Mercier A."/>
            <person name="Li F."/>
            <person name="Yang H."/>
            <person name="Xiang J."/>
        </authorList>
    </citation>
    <scope>NUCLEOTIDE SEQUENCE [LARGE SCALE GENOMIC DNA]</scope>
    <source>
        <strain evidence="4">Shaxun</strain>
        <tissue evidence="4">Muscle</tissue>
    </source>
</reference>
<gene>
    <name evidence="4" type="ORF">BSL78_01066</name>
</gene>
<feature type="compositionally biased region" description="Polar residues" evidence="2">
    <location>
        <begin position="289"/>
        <end position="298"/>
    </location>
</feature>
<feature type="region of interest" description="Disordered" evidence="2">
    <location>
        <begin position="326"/>
        <end position="457"/>
    </location>
</feature>
<dbReference type="InterPro" id="IPR002048">
    <property type="entry name" value="EF_hand_dom"/>
</dbReference>
<feature type="compositionally biased region" description="Polar residues" evidence="2">
    <location>
        <begin position="376"/>
        <end position="391"/>
    </location>
</feature>
<feature type="compositionally biased region" description="Polar residues" evidence="2">
    <location>
        <begin position="259"/>
        <end position="268"/>
    </location>
</feature>
<feature type="compositionally biased region" description="Basic and acidic residues" evidence="2">
    <location>
        <begin position="334"/>
        <end position="347"/>
    </location>
</feature>
<dbReference type="PANTHER" id="PTHR14907:SF2">
    <property type="entry name" value="SUPPRESSOR APC DOMAIN-CONTAINING PROTEIN 2"/>
    <property type="match status" value="1"/>
</dbReference>
<dbReference type="EMBL" id="MRZV01000020">
    <property type="protein sequence ID" value="PIK62055.1"/>
    <property type="molecule type" value="Genomic_DNA"/>
</dbReference>
<feature type="region of interest" description="Disordered" evidence="2">
    <location>
        <begin position="489"/>
        <end position="530"/>
    </location>
</feature>
<feature type="coiled-coil region" evidence="1">
    <location>
        <begin position="638"/>
        <end position="665"/>
    </location>
</feature>
<name>A0A2G8LP86_STIJA</name>
<evidence type="ECO:0000256" key="1">
    <source>
        <dbReference type="SAM" id="Coils"/>
    </source>
</evidence>
<feature type="compositionally biased region" description="Basic and acidic residues" evidence="2">
    <location>
        <begin position="91"/>
        <end position="102"/>
    </location>
</feature>
<protein>
    <recommendedName>
        <fullName evidence="3">EF-hand domain-containing protein</fullName>
    </recommendedName>
</protein>
<dbReference type="PROSITE" id="PS50222">
    <property type="entry name" value="EF_HAND_2"/>
    <property type="match status" value="1"/>
</dbReference>
<dbReference type="OrthoDB" id="10035013at2759"/>
<comment type="caution">
    <text evidence="4">The sequence shown here is derived from an EMBL/GenBank/DDBJ whole genome shotgun (WGS) entry which is preliminary data.</text>
</comment>
<dbReference type="Pfam" id="PF11414">
    <property type="entry name" value="Suppressor_APC"/>
    <property type="match status" value="1"/>
</dbReference>
<proteinExistence type="predicted"/>
<evidence type="ECO:0000313" key="5">
    <source>
        <dbReference type="Proteomes" id="UP000230750"/>
    </source>
</evidence>